<keyword evidence="2" id="KW-1185">Reference proteome</keyword>
<comment type="caution">
    <text evidence="1">The sequence shown here is derived from an EMBL/GenBank/DDBJ whole genome shotgun (WGS) entry which is preliminary data.</text>
</comment>
<accession>A0A7K0K416</accession>
<sequence length="89" mass="9829">MDEVTITNRQGELLYNGIPNDGAVQAFIQSFERKLTLPEARMITDTLPALEAGHQRFTANNLSAAKVIDRIRQSIGEPTNWESQAGTLS</sequence>
<name>A0A7K0K416_9ACTO</name>
<dbReference type="EMBL" id="VUMY01000015">
    <property type="protein sequence ID" value="MST50221.1"/>
    <property type="molecule type" value="Genomic_DNA"/>
</dbReference>
<organism evidence="1 2">
    <name type="scientific">Mobiluncus porci</name>
    <dbReference type="NCBI Taxonomy" id="2652278"/>
    <lineage>
        <taxon>Bacteria</taxon>
        <taxon>Bacillati</taxon>
        <taxon>Actinomycetota</taxon>
        <taxon>Actinomycetes</taxon>
        <taxon>Actinomycetales</taxon>
        <taxon>Actinomycetaceae</taxon>
        <taxon>Mobiluncus</taxon>
    </lineage>
</organism>
<proteinExistence type="predicted"/>
<evidence type="ECO:0000313" key="1">
    <source>
        <dbReference type="EMBL" id="MST50221.1"/>
    </source>
</evidence>
<dbReference type="AlphaFoldDB" id="A0A7K0K416"/>
<protein>
    <submittedName>
        <fullName evidence="1">Uncharacterized protein</fullName>
    </submittedName>
</protein>
<evidence type="ECO:0000313" key="2">
    <source>
        <dbReference type="Proteomes" id="UP000442535"/>
    </source>
</evidence>
<reference evidence="1 2" key="1">
    <citation type="submission" date="2019-08" db="EMBL/GenBank/DDBJ databases">
        <title>In-depth cultivation of the pig gut microbiome towards novel bacterial diversity and tailored functional studies.</title>
        <authorList>
            <person name="Wylensek D."/>
            <person name="Hitch T.C.A."/>
            <person name="Clavel T."/>
        </authorList>
    </citation>
    <scope>NUCLEOTIDE SEQUENCE [LARGE SCALE GENOMIC DNA]</scope>
    <source>
        <strain evidence="1 2">RF-GAM-744-WT-7</strain>
    </source>
</reference>
<gene>
    <name evidence="1" type="ORF">FYJ63_08255</name>
</gene>
<dbReference type="Proteomes" id="UP000442535">
    <property type="component" value="Unassembled WGS sequence"/>
</dbReference>